<sequence>MMVILGTVIALLLGHSLAQVHVLPMTDPLAPLACYHCDEHMHSFPECLSTPVTCHADEVCSILYSTEKTNIKCQKATECASLASHAAGPCAEGGYLLNTGQCQTCCNTSNCVGDLISKNISVQNDDIFCPGQCSSSDLAACIHSQTHCTHGQFCEVTVDDHHTVHGACKAVHELQQLITHANQTTTATPFSMHWTQRRRLHQSSVPLSMSSDVNYCMSLFVLLITPLSLTSILCLYAKTARCSRLPPRLPSTTFG</sequence>
<evidence type="ECO:0008006" key="5">
    <source>
        <dbReference type="Google" id="ProtNLM"/>
    </source>
</evidence>
<name>A0A2C9KNB0_BIOGL</name>
<keyword evidence="2" id="KW-0732">Signal</keyword>
<keyword evidence="1" id="KW-1133">Transmembrane helix</keyword>
<dbReference type="AlphaFoldDB" id="A0A2C9KNB0"/>
<organism evidence="3 4">
    <name type="scientific">Biomphalaria glabrata</name>
    <name type="common">Bloodfluke planorb</name>
    <name type="synonym">Freshwater snail</name>
    <dbReference type="NCBI Taxonomy" id="6526"/>
    <lineage>
        <taxon>Eukaryota</taxon>
        <taxon>Metazoa</taxon>
        <taxon>Spiralia</taxon>
        <taxon>Lophotrochozoa</taxon>
        <taxon>Mollusca</taxon>
        <taxon>Gastropoda</taxon>
        <taxon>Heterobranchia</taxon>
        <taxon>Euthyneura</taxon>
        <taxon>Panpulmonata</taxon>
        <taxon>Hygrophila</taxon>
        <taxon>Lymnaeoidea</taxon>
        <taxon>Planorbidae</taxon>
        <taxon>Biomphalaria</taxon>
    </lineage>
</organism>
<protein>
    <recommendedName>
        <fullName evidence="5">TNFR-Cys domain-containing protein</fullName>
    </recommendedName>
</protein>
<dbReference type="VEuPathDB" id="VectorBase:BGLB021604"/>
<evidence type="ECO:0000313" key="4">
    <source>
        <dbReference type="Proteomes" id="UP000076420"/>
    </source>
</evidence>
<keyword evidence="1" id="KW-0812">Transmembrane</keyword>
<evidence type="ECO:0000256" key="1">
    <source>
        <dbReference type="SAM" id="Phobius"/>
    </source>
</evidence>
<evidence type="ECO:0000313" key="3">
    <source>
        <dbReference type="EnsemblMetazoa" id="BGLB021604-PA"/>
    </source>
</evidence>
<accession>A0A2C9KNB0</accession>
<proteinExistence type="predicted"/>
<reference evidence="3" key="1">
    <citation type="submission" date="2020-05" db="UniProtKB">
        <authorList>
            <consortium name="EnsemblMetazoa"/>
        </authorList>
    </citation>
    <scope>IDENTIFICATION</scope>
    <source>
        <strain evidence="3">BB02</strain>
    </source>
</reference>
<evidence type="ECO:0000256" key="2">
    <source>
        <dbReference type="SAM" id="SignalP"/>
    </source>
</evidence>
<dbReference type="VEuPathDB" id="VectorBase:BGLAX_051025"/>
<feature type="transmembrane region" description="Helical" evidence="1">
    <location>
        <begin position="217"/>
        <end position="237"/>
    </location>
</feature>
<dbReference type="EnsemblMetazoa" id="BGLB021604-RA">
    <property type="protein sequence ID" value="BGLB021604-PA"/>
    <property type="gene ID" value="BGLB021604"/>
</dbReference>
<feature type="chain" id="PRO_5012474421" description="TNFR-Cys domain-containing protein" evidence="2">
    <location>
        <begin position="19"/>
        <end position="255"/>
    </location>
</feature>
<gene>
    <name evidence="3" type="primary">106060169</name>
</gene>
<feature type="signal peptide" evidence="2">
    <location>
        <begin position="1"/>
        <end position="18"/>
    </location>
</feature>
<dbReference type="OrthoDB" id="6160617at2759"/>
<keyword evidence="1" id="KW-0472">Membrane</keyword>
<dbReference type="KEGG" id="bgt:106060169"/>
<dbReference type="Proteomes" id="UP000076420">
    <property type="component" value="Unassembled WGS sequence"/>
</dbReference>